<dbReference type="GO" id="GO:0005737">
    <property type="term" value="C:cytoplasm"/>
    <property type="evidence" value="ECO:0007669"/>
    <property type="project" value="TreeGrafter"/>
</dbReference>
<evidence type="ECO:0000259" key="8">
    <source>
        <dbReference type="Pfam" id="PF00441"/>
    </source>
</evidence>
<name>A0AAD6TPG8_9AGAR</name>
<evidence type="ECO:0000256" key="1">
    <source>
        <dbReference type="ARBA" id="ARBA00001974"/>
    </source>
</evidence>
<dbReference type="GO" id="GO:0033539">
    <property type="term" value="P:fatty acid beta-oxidation using acyl-CoA dehydrogenase"/>
    <property type="evidence" value="ECO:0007669"/>
    <property type="project" value="TreeGrafter"/>
</dbReference>
<dbReference type="FunFam" id="2.40.110.10:FF:000002">
    <property type="entry name" value="Acyl-CoA dehydrogenase fadE12"/>
    <property type="match status" value="1"/>
</dbReference>
<dbReference type="InterPro" id="IPR036250">
    <property type="entry name" value="AcylCo_DH-like_C"/>
</dbReference>
<dbReference type="Pfam" id="PF02770">
    <property type="entry name" value="Acyl-CoA_dh_M"/>
    <property type="match status" value="1"/>
</dbReference>
<dbReference type="InterPro" id="IPR009075">
    <property type="entry name" value="AcylCo_DH/oxidase_C"/>
</dbReference>
<evidence type="ECO:0000256" key="4">
    <source>
        <dbReference type="ARBA" id="ARBA00022630"/>
    </source>
</evidence>
<comment type="similarity">
    <text evidence="2 7">Belongs to the acyl-CoA dehydrogenase family.</text>
</comment>
<dbReference type="GO" id="GO:0003995">
    <property type="term" value="F:acyl-CoA dehydrogenase activity"/>
    <property type="evidence" value="ECO:0007669"/>
    <property type="project" value="TreeGrafter"/>
</dbReference>
<feature type="domain" description="Acyl-CoA dehydrogenase/oxidase C-terminal" evidence="8">
    <location>
        <begin position="271"/>
        <end position="414"/>
    </location>
</feature>
<evidence type="ECO:0000256" key="2">
    <source>
        <dbReference type="ARBA" id="ARBA00009347"/>
    </source>
</evidence>
<protein>
    <submittedName>
        <fullName evidence="11">Acyl-CoA dehydrogenase/oxidase</fullName>
    </submittedName>
</protein>
<evidence type="ECO:0000256" key="3">
    <source>
        <dbReference type="ARBA" id="ARBA00011738"/>
    </source>
</evidence>
<sequence length="425" mass="46736">MTTPHPIIEYTSQASWAMIEDKFSPYAKETLAKLITFYEEEILPARKLAHAQIPTDPVQRWQTVIPVIEELKVKAKKLGLWNLFLSKAHYPEHGVPLTNLEYAVMAELLGRGGHMAPQVVNCSAPDTGNMEVLAKYGTPEQQKKWLIPLLNGEIRSAFAMTEKHVASSDATNIRTSIRREGDEIVISGHKWWISGAGDPRTKLHIVMGKSDPNNKSTYNQQSVVLVPADAPGITIVRPMTVFGYDDAPEGHCEIIYENVRVPLGNLVLGWGKGFEIIQGRLGPGRIHHCMRSIGAAQEALDTMLRRVTDPSRKTFGKYLYEHGAVVAEIAKSRADIEAARLLVLSAALQIDKYQAKGALKEIGIAKFVVPSMALNVVDRAIQAFGAAGVSQDQELAGTWAGLRTLRIADGPDAVTVFSPLGWLTY</sequence>
<evidence type="ECO:0000259" key="9">
    <source>
        <dbReference type="Pfam" id="PF02770"/>
    </source>
</evidence>
<dbReference type="InterPro" id="IPR006091">
    <property type="entry name" value="Acyl-CoA_Oxase/DH_mid-dom"/>
</dbReference>
<dbReference type="InterPro" id="IPR009100">
    <property type="entry name" value="AcylCoA_DH/oxidase_NM_dom_sf"/>
</dbReference>
<dbReference type="Gene3D" id="2.40.110.10">
    <property type="entry name" value="Butyryl-CoA Dehydrogenase, subunit A, domain 2"/>
    <property type="match status" value="1"/>
</dbReference>
<dbReference type="PANTHER" id="PTHR48083:SF13">
    <property type="entry name" value="ACYL-COA DEHYDROGENASE FAMILY MEMBER 11"/>
    <property type="match status" value="1"/>
</dbReference>
<organism evidence="11 12">
    <name type="scientific">Mycena alexandri</name>
    <dbReference type="NCBI Taxonomy" id="1745969"/>
    <lineage>
        <taxon>Eukaryota</taxon>
        <taxon>Fungi</taxon>
        <taxon>Dikarya</taxon>
        <taxon>Basidiomycota</taxon>
        <taxon>Agaricomycotina</taxon>
        <taxon>Agaricomycetes</taxon>
        <taxon>Agaricomycetidae</taxon>
        <taxon>Agaricales</taxon>
        <taxon>Marasmiineae</taxon>
        <taxon>Mycenaceae</taxon>
        <taxon>Mycena</taxon>
    </lineage>
</organism>
<comment type="cofactor">
    <cofactor evidence="1 7">
        <name>FAD</name>
        <dbReference type="ChEBI" id="CHEBI:57692"/>
    </cofactor>
</comment>
<evidence type="ECO:0000256" key="7">
    <source>
        <dbReference type="RuleBase" id="RU362125"/>
    </source>
</evidence>
<dbReference type="Pfam" id="PF02771">
    <property type="entry name" value="Acyl-CoA_dh_N"/>
    <property type="match status" value="1"/>
</dbReference>
<evidence type="ECO:0000256" key="5">
    <source>
        <dbReference type="ARBA" id="ARBA00022827"/>
    </source>
</evidence>
<keyword evidence="4 7" id="KW-0285">Flavoprotein</keyword>
<keyword evidence="5 7" id="KW-0274">FAD</keyword>
<feature type="domain" description="Acyl-CoA oxidase/dehydrogenase middle" evidence="9">
    <location>
        <begin position="157"/>
        <end position="259"/>
    </location>
</feature>
<dbReference type="PANTHER" id="PTHR48083">
    <property type="entry name" value="MEDIUM-CHAIN SPECIFIC ACYL-COA DEHYDROGENASE, MITOCHONDRIAL-RELATED"/>
    <property type="match status" value="1"/>
</dbReference>
<dbReference type="Pfam" id="PF00441">
    <property type="entry name" value="Acyl-CoA_dh_1"/>
    <property type="match status" value="1"/>
</dbReference>
<dbReference type="Gene3D" id="1.10.540.10">
    <property type="entry name" value="Acyl-CoA dehydrogenase/oxidase, N-terminal domain"/>
    <property type="match status" value="1"/>
</dbReference>
<dbReference type="SUPFAM" id="SSF47203">
    <property type="entry name" value="Acyl-CoA dehydrogenase C-terminal domain-like"/>
    <property type="match status" value="1"/>
</dbReference>
<dbReference type="Proteomes" id="UP001218188">
    <property type="component" value="Unassembled WGS sequence"/>
</dbReference>
<dbReference type="EMBL" id="JARJCM010000001">
    <property type="protein sequence ID" value="KAJ7047592.1"/>
    <property type="molecule type" value="Genomic_DNA"/>
</dbReference>
<dbReference type="InterPro" id="IPR050741">
    <property type="entry name" value="Acyl-CoA_dehydrogenase"/>
</dbReference>
<evidence type="ECO:0000259" key="10">
    <source>
        <dbReference type="Pfam" id="PF02771"/>
    </source>
</evidence>
<reference evidence="11" key="1">
    <citation type="submission" date="2023-03" db="EMBL/GenBank/DDBJ databases">
        <title>Massive genome expansion in bonnet fungi (Mycena s.s.) driven by repeated elements and novel gene families across ecological guilds.</title>
        <authorList>
            <consortium name="Lawrence Berkeley National Laboratory"/>
            <person name="Harder C.B."/>
            <person name="Miyauchi S."/>
            <person name="Viragh M."/>
            <person name="Kuo A."/>
            <person name="Thoen E."/>
            <person name="Andreopoulos B."/>
            <person name="Lu D."/>
            <person name="Skrede I."/>
            <person name="Drula E."/>
            <person name="Henrissat B."/>
            <person name="Morin E."/>
            <person name="Kohler A."/>
            <person name="Barry K."/>
            <person name="LaButti K."/>
            <person name="Morin E."/>
            <person name="Salamov A."/>
            <person name="Lipzen A."/>
            <person name="Mereny Z."/>
            <person name="Hegedus B."/>
            <person name="Baldrian P."/>
            <person name="Stursova M."/>
            <person name="Weitz H."/>
            <person name="Taylor A."/>
            <person name="Grigoriev I.V."/>
            <person name="Nagy L.G."/>
            <person name="Martin F."/>
            <person name="Kauserud H."/>
        </authorList>
    </citation>
    <scope>NUCLEOTIDE SEQUENCE</scope>
    <source>
        <strain evidence="11">CBHHK200</strain>
    </source>
</reference>
<feature type="domain" description="Acyl-CoA dehydrogenase/oxidase N-terminal" evidence="10">
    <location>
        <begin position="45"/>
        <end position="153"/>
    </location>
</feature>
<gene>
    <name evidence="11" type="ORF">C8F04DRAFT_1059424</name>
</gene>
<dbReference type="InterPro" id="IPR046373">
    <property type="entry name" value="Acyl-CoA_Oxase/DH_mid-dom_sf"/>
</dbReference>
<comment type="subunit">
    <text evidence="3">Homodimer.</text>
</comment>
<evidence type="ECO:0000313" key="11">
    <source>
        <dbReference type="EMBL" id="KAJ7047592.1"/>
    </source>
</evidence>
<dbReference type="GO" id="GO:0050660">
    <property type="term" value="F:flavin adenine dinucleotide binding"/>
    <property type="evidence" value="ECO:0007669"/>
    <property type="project" value="InterPro"/>
</dbReference>
<dbReference type="SUPFAM" id="SSF56645">
    <property type="entry name" value="Acyl-CoA dehydrogenase NM domain-like"/>
    <property type="match status" value="1"/>
</dbReference>
<keyword evidence="12" id="KW-1185">Reference proteome</keyword>
<dbReference type="InterPro" id="IPR013786">
    <property type="entry name" value="AcylCoA_DH/ox_N"/>
</dbReference>
<comment type="caution">
    <text evidence="11">The sequence shown here is derived from an EMBL/GenBank/DDBJ whole genome shotgun (WGS) entry which is preliminary data.</text>
</comment>
<evidence type="ECO:0000313" key="12">
    <source>
        <dbReference type="Proteomes" id="UP001218188"/>
    </source>
</evidence>
<evidence type="ECO:0000256" key="6">
    <source>
        <dbReference type="ARBA" id="ARBA00023002"/>
    </source>
</evidence>
<dbReference type="InterPro" id="IPR037069">
    <property type="entry name" value="AcylCoA_DH/ox_N_sf"/>
</dbReference>
<proteinExistence type="inferred from homology"/>
<dbReference type="Gene3D" id="1.20.140.10">
    <property type="entry name" value="Butyryl-CoA Dehydrogenase, subunit A, domain 3"/>
    <property type="match status" value="1"/>
</dbReference>
<dbReference type="AlphaFoldDB" id="A0AAD6TPG8"/>
<accession>A0AAD6TPG8</accession>
<keyword evidence="6 7" id="KW-0560">Oxidoreductase</keyword>